<proteinExistence type="predicted"/>
<keyword evidence="3" id="KW-1185">Reference proteome</keyword>
<dbReference type="EMBL" id="JASCZI010031060">
    <property type="protein sequence ID" value="MED6125822.1"/>
    <property type="molecule type" value="Genomic_DNA"/>
</dbReference>
<feature type="compositionally biased region" description="Basic and acidic residues" evidence="1">
    <location>
        <begin position="22"/>
        <end position="35"/>
    </location>
</feature>
<gene>
    <name evidence="2" type="ORF">PIB30_072262</name>
</gene>
<dbReference type="Proteomes" id="UP001341840">
    <property type="component" value="Unassembled WGS sequence"/>
</dbReference>
<accession>A0ABU6RP57</accession>
<protein>
    <submittedName>
        <fullName evidence="2">Uncharacterized protein</fullName>
    </submittedName>
</protein>
<evidence type="ECO:0000256" key="1">
    <source>
        <dbReference type="SAM" id="MobiDB-lite"/>
    </source>
</evidence>
<evidence type="ECO:0000313" key="3">
    <source>
        <dbReference type="Proteomes" id="UP001341840"/>
    </source>
</evidence>
<sequence length="176" mass="19198">MAKPTKKPTPLMHPKAHNTRTTTDKRTASPEKQSSKPELPAPIARPVSQPNPLCVNPSLSHPPLHYHSQFPPLLPPATTLPSNMPVTNHYQENWVDPTPPTSTQGSKGIVATHDSSLMKKPPDPNPPLCQNETIDYGSGNSEELAAAMECSGENQVLQMEEIAEDLPQMEEDMAVN</sequence>
<comment type="caution">
    <text evidence="2">The sequence shown here is derived from an EMBL/GenBank/DDBJ whole genome shotgun (WGS) entry which is preliminary data.</text>
</comment>
<feature type="compositionally biased region" description="Polar residues" evidence="1">
    <location>
        <begin position="82"/>
        <end position="91"/>
    </location>
</feature>
<reference evidence="2 3" key="1">
    <citation type="journal article" date="2023" name="Plants (Basel)">
        <title>Bridging the Gap: Combining Genomics and Transcriptomics Approaches to Understand Stylosanthes scabra, an Orphan Legume from the Brazilian Caatinga.</title>
        <authorList>
            <person name="Ferreira-Neto J.R.C."/>
            <person name="da Silva M.D."/>
            <person name="Binneck E."/>
            <person name="de Melo N.F."/>
            <person name="da Silva R.H."/>
            <person name="de Melo A.L.T.M."/>
            <person name="Pandolfi V."/>
            <person name="Bustamante F.O."/>
            <person name="Brasileiro-Vidal A.C."/>
            <person name="Benko-Iseppon A.M."/>
        </authorList>
    </citation>
    <scope>NUCLEOTIDE SEQUENCE [LARGE SCALE GENOMIC DNA]</scope>
    <source>
        <tissue evidence="2">Leaves</tissue>
    </source>
</reference>
<evidence type="ECO:0000313" key="2">
    <source>
        <dbReference type="EMBL" id="MED6125822.1"/>
    </source>
</evidence>
<name>A0ABU6RP57_9FABA</name>
<organism evidence="2 3">
    <name type="scientific">Stylosanthes scabra</name>
    <dbReference type="NCBI Taxonomy" id="79078"/>
    <lineage>
        <taxon>Eukaryota</taxon>
        <taxon>Viridiplantae</taxon>
        <taxon>Streptophyta</taxon>
        <taxon>Embryophyta</taxon>
        <taxon>Tracheophyta</taxon>
        <taxon>Spermatophyta</taxon>
        <taxon>Magnoliopsida</taxon>
        <taxon>eudicotyledons</taxon>
        <taxon>Gunneridae</taxon>
        <taxon>Pentapetalae</taxon>
        <taxon>rosids</taxon>
        <taxon>fabids</taxon>
        <taxon>Fabales</taxon>
        <taxon>Fabaceae</taxon>
        <taxon>Papilionoideae</taxon>
        <taxon>50 kb inversion clade</taxon>
        <taxon>dalbergioids sensu lato</taxon>
        <taxon>Dalbergieae</taxon>
        <taxon>Pterocarpus clade</taxon>
        <taxon>Stylosanthes</taxon>
    </lineage>
</organism>
<feature type="region of interest" description="Disordered" evidence="1">
    <location>
        <begin position="1"/>
        <end position="108"/>
    </location>
</feature>